<evidence type="ECO:0000313" key="2">
    <source>
        <dbReference type="EMBL" id="KAF2173482.1"/>
    </source>
</evidence>
<accession>A0A6A6D5I1</accession>
<evidence type="ECO:0000313" key="3">
    <source>
        <dbReference type="Proteomes" id="UP000799537"/>
    </source>
</evidence>
<feature type="signal peptide" evidence="1">
    <location>
        <begin position="1"/>
        <end position="19"/>
    </location>
</feature>
<evidence type="ECO:0000256" key="1">
    <source>
        <dbReference type="SAM" id="SignalP"/>
    </source>
</evidence>
<dbReference type="AlphaFoldDB" id="A0A6A6D5I1"/>
<dbReference type="OrthoDB" id="5352317at2759"/>
<name>A0A6A6D5I1_ZASCE</name>
<sequence length="146" mass="15214">MQFTTATIALLAAAGSSLAAPAPASAAGKSMMADASTWTLQDFVRTCASGSCTYDYSINLNDGSAATHCNYQVTGNPAEQAAYQNVACGPFVIGSTWSGQFGAGQGFQTLSVVKDRQIIFPAYTDNQLVSGQVVKPDQSYTPQNLP</sequence>
<organism evidence="2 3">
    <name type="scientific">Zasmidium cellare ATCC 36951</name>
    <dbReference type="NCBI Taxonomy" id="1080233"/>
    <lineage>
        <taxon>Eukaryota</taxon>
        <taxon>Fungi</taxon>
        <taxon>Dikarya</taxon>
        <taxon>Ascomycota</taxon>
        <taxon>Pezizomycotina</taxon>
        <taxon>Dothideomycetes</taxon>
        <taxon>Dothideomycetidae</taxon>
        <taxon>Mycosphaerellales</taxon>
        <taxon>Mycosphaerellaceae</taxon>
        <taxon>Zasmidium</taxon>
    </lineage>
</organism>
<keyword evidence="1" id="KW-0732">Signal</keyword>
<gene>
    <name evidence="2" type="ORF">M409DRAFT_48452</name>
</gene>
<protein>
    <recommendedName>
        <fullName evidence="4">Small secreted protein</fullName>
    </recommendedName>
</protein>
<reference evidence="2" key="1">
    <citation type="journal article" date="2020" name="Stud. Mycol.">
        <title>101 Dothideomycetes genomes: a test case for predicting lifestyles and emergence of pathogens.</title>
        <authorList>
            <person name="Haridas S."/>
            <person name="Albert R."/>
            <person name="Binder M."/>
            <person name="Bloem J."/>
            <person name="Labutti K."/>
            <person name="Salamov A."/>
            <person name="Andreopoulos B."/>
            <person name="Baker S."/>
            <person name="Barry K."/>
            <person name="Bills G."/>
            <person name="Bluhm B."/>
            <person name="Cannon C."/>
            <person name="Castanera R."/>
            <person name="Culley D."/>
            <person name="Daum C."/>
            <person name="Ezra D."/>
            <person name="Gonzalez J."/>
            <person name="Henrissat B."/>
            <person name="Kuo A."/>
            <person name="Liang C."/>
            <person name="Lipzen A."/>
            <person name="Lutzoni F."/>
            <person name="Magnuson J."/>
            <person name="Mondo S."/>
            <person name="Nolan M."/>
            <person name="Ohm R."/>
            <person name="Pangilinan J."/>
            <person name="Park H.-J."/>
            <person name="Ramirez L."/>
            <person name="Alfaro M."/>
            <person name="Sun H."/>
            <person name="Tritt A."/>
            <person name="Yoshinaga Y."/>
            <person name="Zwiers L.-H."/>
            <person name="Turgeon B."/>
            <person name="Goodwin S."/>
            <person name="Spatafora J."/>
            <person name="Crous P."/>
            <person name="Grigoriev I."/>
        </authorList>
    </citation>
    <scope>NUCLEOTIDE SEQUENCE</scope>
    <source>
        <strain evidence="2">ATCC 36951</strain>
    </source>
</reference>
<dbReference type="Proteomes" id="UP000799537">
    <property type="component" value="Unassembled WGS sequence"/>
</dbReference>
<proteinExistence type="predicted"/>
<dbReference type="EMBL" id="ML993579">
    <property type="protein sequence ID" value="KAF2173482.1"/>
    <property type="molecule type" value="Genomic_DNA"/>
</dbReference>
<feature type="chain" id="PRO_5025534331" description="Small secreted protein" evidence="1">
    <location>
        <begin position="20"/>
        <end position="146"/>
    </location>
</feature>
<dbReference type="GeneID" id="54564219"/>
<dbReference type="RefSeq" id="XP_033674371.1">
    <property type="nucleotide sequence ID" value="XM_033810947.1"/>
</dbReference>
<keyword evidence="3" id="KW-1185">Reference proteome</keyword>
<evidence type="ECO:0008006" key="4">
    <source>
        <dbReference type="Google" id="ProtNLM"/>
    </source>
</evidence>